<dbReference type="EMBL" id="CP016778">
    <property type="protein sequence ID" value="ASY22397.1"/>
    <property type="molecule type" value="Genomic_DNA"/>
</dbReference>
<dbReference type="GO" id="GO:0003677">
    <property type="term" value="F:DNA binding"/>
    <property type="evidence" value="ECO:0007669"/>
    <property type="project" value="UniProtKB-UniRule"/>
</dbReference>
<dbReference type="AlphaFoldDB" id="A0AAC9YV35"/>
<dbReference type="SUPFAM" id="SSF89447">
    <property type="entry name" value="AbrB/MazE/MraZ-like"/>
    <property type="match status" value="1"/>
</dbReference>
<dbReference type="RefSeq" id="WP_095696898.1">
    <property type="nucleotide sequence ID" value="NZ_CP016778.1"/>
</dbReference>
<evidence type="ECO:0000313" key="5">
    <source>
        <dbReference type="Proteomes" id="UP000217194"/>
    </source>
</evidence>
<keyword evidence="1" id="KW-0238">DNA-binding</keyword>
<sequence>MVSKVKSKKKVSAPKTRAGRTSTSRISSKNQVTIPVDILRAIGLQAGDDVEFAINNAGVIAITPKEQGVGKQHKIMALVGDMTEYYDGFDLAAERGSWDPQWK</sequence>
<gene>
    <name evidence="4" type="ORF">A1sIIB76_02170</name>
</gene>
<dbReference type="Gene3D" id="2.10.260.10">
    <property type="match status" value="1"/>
</dbReference>
<dbReference type="SMART" id="SM00966">
    <property type="entry name" value="SpoVT_AbrB"/>
    <property type="match status" value="1"/>
</dbReference>
<evidence type="ECO:0000256" key="1">
    <source>
        <dbReference type="PROSITE-ProRule" id="PRU01076"/>
    </source>
</evidence>
<protein>
    <submittedName>
        <fullName evidence="4">Transcriptional regulator, AbrB family</fullName>
    </submittedName>
</protein>
<dbReference type="PROSITE" id="PS51740">
    <property type="entry name" value="SPOVT_ABRB"/>
    <property type="match status" value="1"/>
</dbReference>
<name>A0AAC9YV35_9ACTN</name>
<dbReference type="Pfam" id="PF04014">
    <property type="entry name" value="MazE_antitoxin"/>
    <property type="match status" value="1"/>
</dbReference>
<dbReference type="InterPro" id="IPR037914">
    <property type="entry name" value="SpoVT-AbrB_sf"/>
</dbReference>
<accession>A0AAC9YV35</accession>
<feature type="region of interest" description="Disordered" evidence="2">
    <location>
        <begin position="1"/>
        <end position="26"/>
    </location>
</feature>
<dbReference type="InterPro" id="IPR007159">
    <property type="entry name" value="SpoVT-AbrB_dom"/>
</dbReference>
<reference evidence="4 5" key="1">
    <citation type="submission" date="2016-07" db="EMBL/GenBank/DDBJ databases">
        <title>High microdiversification within the ubiquitous acI lineage of Actinobacteria.</title>
        <authorList>
            <person name="Neuenschwander S.M."/>
            <person name="Salcher M."/>
            <person name="Ghai R."/>
            <person name="Pernthaler J."/>
        </authorList>
    </citation>
    <scope>NUCLEOTIDE SEQUENCE [LARGE SCALE GENOMIC DNA]</scope>
    <source>
        <strain evidence="4">MMS-IIB-76</strain>
    </source>
</reference>
<evidence type="ECO:0000259" key="3">
    <source>
        <dbReference type="PROSITE" id="PS51740"/>
    </source>
</evidence>
<evidence type="ECO:0000313" key="4">
    <source>
        <dbReference type="EMBL" id="ASY22397.1"/>
    </source>
</evidence>
<dbReference type="NCBIfam" id="TIGR01439">
    <property type="entry name" value="lp_hng_hel_AbrB"/>
    <property type="match status" value="1"/>
</dbReference>
<evidence type="ECO:0000256" key="2">
    <source>
        <dbReference type="SAM" id="MobiDB-lite"/>
    </source>
</evidence>
<feature type="compositionally biased region" description="Basic residues" evidence="2">
    <location>
        <begin position="1"/>
        <end position="12"/>
    </location>
</feature>
<dbReference type="Proteomes" id="UP000217194">
    <property type="component" value="Chromosome"/>
</dbReference>
<proteinExistence type="predicted"/>
<organism evidence="4 5">
    <name type="scientific">Candidatus Planktophila versatilis</name>
    <dbReference type="NCBI Taxonomy" id="1884905"/>
    <lineage>
        <taxon>Bacteria</taxon>
        <taxon>Bacillati</taxon>
        <taxon>Actinomycetota</taxon>
        <taxon>Actinomycetes</taxon>
        <taxon>Candidatus Nanopelagicales</taxon>
        <taxon>Candidatus Nanopelagicaceae</taxon>
        <taxon>Candidatus Planktophila</taxon>
    </lineage>
</organism>
<feature type="domain" description="SpoVT-AbrB" evidence="3">
    <location>
        <begin position="21"/>
        <end position="67"/>
    </location>
</feature>